<dbReference type="InterPro" id="IPR006398">
    <property type="entry name" value="Tartro_sem_red"/>
</dbReference>
<evidence type="ECO:0000256" key="2">
    <source>
        <dbReference type="ARBA" id="ARBA00023002"/>
    </source>
</evidence>
<keyword evidence="2" id="KW-0560">Oxidoreductase</keyword>
<evidence type="ECO:0000259" key="6">
    <source>
        <dbReference type="Pfam" id="PF14833"/>
    </source>
</evidence>
<dbReference type="NCBIfam" id="TIGR01505">
    <property type="entry name" value="tartro_sem_red"/>
    <property type="match status" value="1"/>
</dbReference>
<name>A0A1H6UUD5_9BACT</name>
<dbReference type="OrthoDB" id="9786703at2"/>
<feature type="domain" description="3-hydroxyisobutyrate dehydrogenase-like NAD-binding" evidence="6">
    <location>
        <begin position="164"/>
        <end position="281"/>
    </location>
</feature>
<dbReference type="PANTHER" id="PTHR43060">
    <property type="entry name" value="3-HYDROXYISOBUTYRATE DEHYDROGENASE-LIKE 1, MITOCHONDRIAL-RELATED"/>
    <property type="match status" value="1"/>
</dbReference>
<keyword evidence="8" id="KW-1185">Reference proteome</keyword>
<dbReference type="Proteomes" id="UP000199403">
    <property type="component" value="Unassembled WGS sequence"/>
</dbReference>
<organism evidence="7 8">
    <name type="scientific">Cyclobacterium xiamenense</name>
    <dbReference type="NCBI Taxonomy" id="1297121"/>
    <lineage>
        <taxon>Bacteria</taxon>
        <taxon>Pseudomonadati</taxon>
        <taxon>Bacteroidota</taxon>
        <taxon>Cytophagia</taxon>
        <taxon>Cytophagales</taxon>
        <taxon>Cyclobacteriaceae</taxon>
        <taxon>Cyclobacterium</taxon>
    </lineage>
</organism>
<dbReference type="RefSeq" id="WP_092169791.1">
    <property type="nucleotide sequence ID" value="NZ_FNZH01000001.1"/>
</dbReference>
<feature type="domain" description="6-phosphogluconate dehydrogenase NADP-binding" evidence="5">
    <location>
        <begin position="3"/>
        <end position="161"/>
    </location>
</feature>
<dbReference type="InterPro" id="IPR015815">
    <property type="entry name" value="HIBADH-related"/>
</dbReference>
<dbReference type="GO" id="GO:0016054">
    <property type="term" value="P:organic acid catabolic process"/>
    <property type="evidence" value="ECO:0007669"/>
    <property type="project" value="UniProtKB-ARBA"/>
</dbReference>
<feature type="active site" evidence="4">
    <location>
        <position position="170"/>
    </location>
</feature>
<evidence type="ECO:0000256" key="4">
    <source>
        <dbReference type="PIRSR" id="PIRSR000103-1"/>
    </source>
</evidence>
<sequence>MKKVGFIGLGIMGKPMAINLLNAGYELLVLESSKAAGALTAKGAKAYSTSKELSANADIVITMLPDSPEVSEVVFGTDGVLAGIRSGTVFVDMSTIAPSTAREVATAMKEKGVEALDAPVSGGQVGAESGNLSIMVGGTEQAFEVAKPLFEVMGKSAVLIGDAGAGQLTKACNQMIVGITIQAVAESFSLAKKAGVNLEKMREALLGGFAQSRILDLHGQRIIDRNFEPGFKIKLHRKDMNIALMAGKEFNVPLYGSGLVASQMDAALALGFDEKDHSALALLMEKLSGIE</sequence>
<dbReference type="AlphaFoldDB" id="A0A1H6UUD5"/>
<dbReference type="InterPro" id="IPR006115">
    <property type="entry name" value="6PGDH_NADP-bd"/>
</dbReference>
<gene>
    <name evidence="7" type="ORF">SAMN05192553_101846</name>
</gene>
<dbReference type="Gene3D" id="1.10.1040.10">
    <property type="entry name" value="N-(1-d-carboxylethyl)-l-norvaline Dehydrogenase, domain 2"/>
    <property type="match status" value="1"/>
</dbReference>
<protein>
    <submittedName>
        <fullName evidence="7">2-hydroxy-3-oxopropionate reductase</fullName>
    </submittedName>
</protein>
<dbReference type="Gene3D" id="3.40.50.720">
    <property type="entry name" value="NAD(P)-binding Rossmann-like Domain"/>
    <property type="match status" value="1"/>
</dbReference>
<evidence type="ECO:0000313" key="8">
    <source>
        <dbReference type="Proteomes" id="UP000199403"/>
    </source>
</evidence>
<dbReference type="GO" id="GO:0046487">
    <property type="term" value="P:glyoxylate metabolic process"/>
    <property type="evidence" value="ECO:0007669"/>
    <property type="project" value="InterPro"/>
</dbReference>
<dbReference type="PIRSF" id="PIRSF000103">
    <property type="entry name" value="HIBADH"/>
    <property type="match status" value="1"/>
</dbReference>
<dbReference type="GO" id="GO:0051287">
    <property type="term" value="F:NAD binding"/>
    <property type="evidence" value="ECO:0007669"/>
    <property type="project" value="InterPro"/>
</dbReference>
<dbReference type="InterPro" id="IPR036291">
    <property type="entry name" value="NAD(P)-bd_dom_sf"/>
</dbReference>
<dbReference type="SUPFAM" id="SSF48179">
    <property type="entry name" value="6-phosphogluconate dehydrogenase C-terminal domain-like"/>
    <property type="match status" value="1"/>
</dbReference>
<dbReference type="PROSITE" id="PS00895">
    <property type="entry name" value="3_HYDROXYISOBUT_DH"/>
    <property type="match status" value="1"/>
</dbReference>
<proteinExistence type="inferred from homology"/>
<reference evidence="8" key="1">
    <citation type="submission" date="2016-10" db="EMBL/GenBank/DDBJ databases">
        <authorList>
            <person name="Varghese N."/>
            <person name="Submissions S."/>
        </authorList>
    </citation>
    <scope>NUCLEOTIDE SEQUENCE [LARGE SCALE GENOMIC DNA]</scope>
    <source>
        <strain evidence="8">IBRC-M 10761</strain>
    </source>
</reference>
<evidence type="ECO:0000256" key="3">
    <source>
        <dbReference type="ARBA" id="ARBA00023027"/>
    </source>
</evidence>
<dbReference type="InterPro" id="IPR002204">
    <property type="entry name" value="3-OH-isobutyrate_DH-rel_CS"/>
</dbReference>
<dbReference type="Pfam" id="PF14833">
    <property type="entry name" value="NAD_binding_11"/>
    <property type="match status" value="1"/>
</dbReference>
<comment type="similarity">
    <text evidence="1">Belongs to the HIBADH-related family.</text>
</comment>
<dbReference type="InterPro" id="IPR029154">
    <property type="entry name" value="HIBADH-like_NADP-bd"/>
</dbReference>
<dbReference type="PANTHER" id="PTHR43060:SF15">
    <property type="entry name" value="3-HYDROXYISOBUTYRATE DEHYDROGENASE-LIKE 1, MITOCHONDRIAL-RELATED"/>
    <property type="match status" value="1"/>
</dbReference>
<dbReference type="EMBL" id="FNZH01000001">
    <property type="protein sequence ID" value="SEI91930.1"/>
    <property type="molecule type" value="Genomic_DNA"/>
</dbReference>
<dbReference type="SUPFAM" id="SSF51735">
    <property type="entry name" value="NAD(P)-binding Rossmann-fold domains"/>
    <property type="match status" value="1"/>
</dbReference>
<dbReference type="STRING" id="1416801.SAMN05192553_101846"/>
<dbReference type="GO" id="GO:0008679">
    <property type="term" value="F:2-hydroxy-3-oxopropionate reductase activity"/>
    <property type="evidence" value="ECO:0007669"/>
    <property type="project" value="InterPro"/>
</dbReference>
<keyword evidence="3" id="KW-0520">NAD</keyword>
<dbReference type="InterPro" id="IPR013328">
    <property type="entry name" value="6PGD_dom2"/>
</dbReference>
<dbReference type="GO" id="GO:0050661">
    <property type="term" value="F:NADP binding"/>
    <property type="evidence" value="ECO:0007669"/>
    <property type="project" value="InterPro"/>
</dbReference>
<evidence type="ECO:0000259" key="5">
    <source>
        <dbReference type="Pfam" id="PF03446"/>
    </source>
</evidence>
<dbReference type="InterPro" id="IPR008927">
    <property type="entry name" value="6-PGluconate_DH-like_C_sf"/>
</dbReference>
<dbReference type="Pfam" id="PF03446">
    <property type="entry name" value="NAD_binding_2"/>
    <property type="match status" value="1"/>
</dbReference>
<accession>A0A1H6UUD5</accession>
<evidence type="ECO:0000313" key="7">
    <source>
        <dbReference type="EMBL" id="SEI91930.1"/>
    </source>
</evidence>
<evidence type="ECO:0000256" key="1">
    <source>
        <dbReference type="ARBA" id="ARBA00009080"/>
    </source>
</evidence>